<dbReference type="Proteomes" id="UP000294588">
    <property type="component" value="Unassembled WGS sequence"/>
</dbReference>
<reference evidence="1" key="1">
    <citation type="submission" date="2019-03" db="EMBL/GenBank/DDBJ databases">
        <title>Candidatus Syntrophosphaera thermopropionivorans: a novel player in syntrophic propionate oxidation during anaerobic digestion.</title>
        <authorList>
            <person name="Dyksma S."/>
        </authorList>
    </citation>
    <scope>NUCLEOTIDE SEQUENCE</scope>
    <source>
        <strain evidence="1">W5</strain>
    </source>
</reference>
<organism evidence="1 2">
    <name type="scientific">Candidatus Syntrophosphaera thermopropionivorans</name>
    <dbReference type="NCBI Taxonomy" id="2593015"/>
    <lineage>
        <taxon>Bacteria</taxon>
        <taxon>Pseudomonadati</taxon>
        <taxon>Candidatus Cloacimonadota</taxon>
        <taxon>Candidatus Cloacimonadia</taxon>
        <taxon>Candidatus Cloacimonadales</taxon>
        <taxon>Candidatus Cloacimonadaceae</taxon>
        <taxon>Candidatus Syntrophosphaera</taxon>
    </lineage>
</organism>
<evidence type="ECO:0000313" key="2">
    <source>
        <dbReference type="Proteomes" id="UP000294588"/>
    </source>
</evidence>
<keyword evidence="2" id="KW-1185">Reference proteome</keyword>
<comment type="caution">
    <text evidence="1">The sequence shown here is derived from an EMBL/GenBank/DDBJ whole genome shotgun (WGS) entry which is preliminary data.</text>
</comment>
<gene>
    <name evidence="1" type="ORF">E0946_03555</name>
</gene>
<protein>
    <submittedName>
        <fullName evidence="1">Uncharacterized protein</fullName>
    </submittedName>
</protein>
<evidence type="ECO:0000313" key="1">
    <source>
        <dbReference type="EMBL" id="TDF73260.1"/>
    </source>
</evidence>
<name>A0AC61QJK2_9BACT</name>
<proteinExistence type="predicted"/>
<sequence>MKLNLSLLVVIFSLFISLGAQNQNLDLYFFTSQTVQSYENNLYYQLNPSPSWLMFINALDIQEERMNFSQHNRHSVLNLNLSSGEHLLRHSILSGYEYFYDSSDLDDNLQPYNSQTGMLGYSLDLVPDDSLLISVGAAGYLRSEKDRYVLGNKLNSDGYLISGKVSGGAEFWQLTTGFGANIERKKLDWEYYQIGGLSAYLNYLSEQFSFNNNLSYNQRTDDLFVLLPQAENGERGYYDLYDRQKRQSFQYTGYLEYVPADEAKITFQDVFTKRNTNLDINTVRNNKETGNQASLLLQLLPWNQVGWTTIFNHSYLTKDYNLSQNSRQNENRFLTTVLNWEYIQGDTLSAGISVDLQRASFPKDQHKWDNDLRNIRCSLINVHYWKDRLKLSNRFYWNLTDDVYVNSILSGNNKQTTSYIYNPECAILIGDCLLFDQNYVIRADYTDYVFSPSEKGLYRQLKGDYKLVYDNYPFIARSNDQRWLLIPYRHHHQNAFQTSINFGFEQNEYADYDRSVYVINFRNNRYTLGLTLKHDIYDFYYYLQPQYSWGTWQEYDFQAGLVWKLPGSSLLEFTINPVGKDLQNLDWRTSISINAAF</sequence>
<dbReference type="EMBL" id="SMOG01000007">
    <property type="protein sequence ID" value="TDF73260.1"/>
    <property type="molecule type" value="Genomic_DNA"/>
</dbReference>
<accession>A0AC61QJK2</accession>